<accession>A0A0F9V5J2</accession>
<gene>
    <name evidence="1" type="ORF">LCGC14_0447960</name>
</gene>
<protein>
    <submittedName>
        <fullName evidence="1">Uncharacterized protein</fullName>
    </submittedName>
</protein>
<sequence length="85" mass="9630">MKISVYKESDDRIPVDRATGGETDPILWCRDGMFCIIPTPVIQNAVEFRKSFHVEKRTPPELYFYWSQGIPISNLAGRALMGGVI</sequence>
<comment type="caution">
    <text evidence="1">The sequence shown here is derived from an EMBL/GenBank/DDBJ whole genome shotgun (WGS) entry which is preliminary data.</text>
</comment>
<organism evidence="1">
    <name type="scientific">marine sediment metagenome</name>
    <dbReference type="NCBI Taxonomy" id="412755"/>
    <lineage>
        <taxon>unclassified sequences</taxon>
        <taxon>metagenomes</taxon>
        <taxon>ecological metagenomes</taxon>
    </lineage>
</organism>
<reference evidence="1" key="1">
    <citation type="journal article" date="2015" name="Nature">
        <title>Complex archaea that bridge the gap between prokaryotes and eukaryotes.</title>
        <authorList>
            <person name="Spang A."/>
            <person name="Saw J.H."/>
            <person name="Jorgensen S.L."/>
            <person name="Zaremba-Niedzwiedzka K."/>
            <person name="Martijn J."/>
            <person name="Lind A.E."/>
            <person name="van Eijk R."/>
            <person name="Schleper C."/>
            <person name="Guy L."/>
            <person name="Ettema T.J."/>
        </authorList>
    </citation>
    <scope>NUCLEOTIDE SEQUENCE</scope>
</reference>
<dbReference type="EMBL" id="LAZR01000440">
    <property type="protein sequence ID" value="KKN68776.1"/>
    <property type="molecule type" value="Genomic_DNA"/>
</dbReference>
<dbReference type="AlphaFoldDB" id="A0A0F9V5J2"/>
<evidence type="ECO:0000313" key="1">
    <source>
        <dbReference type="EMBL" id="KKN68776.1"/>
    </source>
</evidence>
<name>A0A0F9V5J2_9ZZZZ</name>
<proteinExistence type="predicted"/>